<sequence>MEKALSVFYLKRKGKSVPYVQIWVLMKFLQWPVLLKLLQMILKIWILDVINVCLIC</sequence>
<gene>
    <name evidence="1" type="ORF">MENT_LOCUS49065</name>
</gene>
<evidence type="ECO:0000313" key="2">
    <source>
        <dbReference type="Proteomes" id="UP000580250"/>
    </source>
</evidence>
<dbReference type="Proteomes" id="UP000580250">
    <property type="component" value="Unassembled WGS sequence"/>
</dbReference>
<dbReference type="EMBL" id="CAJEWN010001260">
    <property type="protein sequence ID" value="CAD2195944.1"/>
    <property type="molecule type" value="Genomic_DNA"/>
</dbReference>
<dbReference type="AlphaFoldDB" id="A0A6V7X9H6"/>
<accession>A0A6V7X9H6</accession>
<name>A0A6V7X9H6_MELEN</name>
<organism evidence="1 2">
    <name type="scientific">Meloidogyne enterolobii</name>
    <name type="common">Root-knot nematode worm</name>
    <name type="synonym">Meloidogyne mayaguensis</name>
    <dbReference type="NCBI Taxonomy" id="390850"/>
    <lineage>
        <taxon>Eukaryota</taxon>
        <taxon>Metazoa</taxon>
        <taxon>Ecdysozoa</taxon>
        <taxon>Nematoda</taxon>
        <taxon>Chromadorea</taxon>
        <taxon>Rhabditida</taxon>
        <taxon>Tylenchina</taxon>
        <taxon>Tylenchomorpha</taxon>
        <taxon>Tylenchoidea</taxon>
        <taxon>Meloidogynidae</taxon>
        <taxon>Meloidogyninae</taxon>
        <taxon>Meloidogyne</taxon>
    </lineage>
</organism>
<evidence type="ECO:0000313" key="1">
    <source>
        <dbReference type="EMBL" id="CAD2195944.1"/>
    </source>
</evidence>
<proteinExistence type="predicted"/>
<comment type="caution">
    <text evidence="1">The sequence shown here is derived from an EMBL/GenBank/DDBJ whole genome shotgun (WGS) entry which is preliminary data.</text>
</comment>
<protein>
    <submittedName>
        <fullName evidence="1">Uncharacterized protein</fullName>
    </submittedName>
</protein>
<reference evidence="1 2" key="1">
    <citation type="submission" date="2020-08" db="EMBL/GenBank/DDBJ databases">
        <authorList>
            <person name="Koutsovoulos G."/>
            <person name="Danchin GJ E."/>
        </authorList>
    </citation>
    <scope>NUCLEOTIDE SEQUENCE [LARGE SCALE GENOMIC DNA]</scope>
</reference>